<evidence type="ECO:0000313" key="1">
    <source>
        <dbReference type="EMBL" id="EIW85807.1"/>
    </source>
</evidence>
<comment type="caution">
    <text evidence="1">The sequence shown here is derived from an EMBL/GenBank/DDBJ whole genome shotgun (WGS) entry which is preliminary data.</text>
</comment>
<dbReference type="OrthoDB" id="2650954at2759"/>
<dbReference type="KEGG" id="cput:CONPUDRAFT_49054"/>
<evidence type="ECO:0008006" key="3">
    <source>
        <dbReference type="Google" id="ProtNLM"/>
    </source>
</evidence>
<keyword evidence="2" id="KW-1185">Reference proteome</keyword>
<dbReference type="EMBL" id="JH711574">
    <property type="protein sequence ID" value="EIW85807.1"/>
    <property type="molecule type" value="Genomic_DNA"/>
</dbReference>
<dbReference type="RefSeq" id="XP_007764126.1">
    <property type="nucleotide sequence ID" value="XM_007765936.1"/>
</dbReference>
<dbReference type="OMA" id="HINRHDY"/>
<dbReference type="Proteomes" id="UP000053558">
    <property type="component" value="Unassembled WGS sequence"/>
</dbReference>
<accession>A0A5M3N3D5</accession>
<evidence type="ECO:0000313" key="2">
    <source>
        <dbReference type="Proteomes" id="UP000053558"/>
    </source>
</evidence>
<reference evidence="2" key="1">
    <citation type="journal article" date="2012" name="Science">
        <title>The Paleozoic origin of enzymatic lignin decomposition reconstructed from 31 fungal genomes.</title>
        <authorList>
            <person name="Floudas D."/>
            <person name="Binder M."/>
            <person name="Riley R."/>
            <person name="Barry K."/>
            <person name="Blanchette R.A."/>
            <person name="Henrissat B."/>
            <person name="Martinez A.T."/>
            <person name="Otillar R."/>
            <person name="Spatafora J.W."/>
            <person name="Yadav J.S."/>
            <person name="Aerts A."/>
            <person name="Benoit I."/>
            <person name="Boyd A."/>
            <person name="Carlson A."/>
            <person name="Copeland A."/>
            <person name="Coutinho P.M."/>
            <person name="de Vries R.P."/>
            <person name="Ferreira P."/>
            <person name="Findley K."/>
            <person name="Foster B."/>
            <person name="Gaskell J."/>
            <person name="Glotzer D."/>
            <person name="Gorecki P."/>
            <person name="Heitman J."/>
            <person name="Hesse C."/>
            <person name="Hori C."/>
            <person name="Igarashi K."/>
            <person name="Jurgens J.A."/>
            <person name="Kallen N."/>
            <person name="Kersten P."/>
            <person name="Kohler A."/>
            <person name="Kuees U."/>
            <person name="Kumar T.K.A."/>
            <person name="Kuo A."/>
            <person name="LaButti K."/>
            <person name="Larrondo L.F."/>
            <person name="Lindquist E."/>
            <person name="Ling A."/>
            <person name="Lombard V."/>
            <person name="Lucas S."/>
            <person name="Lundell T."/>
            <person name="Martin R."/>
            <person name="McLaughlin D.J."/>
            <person name="Morgenstern I."/>
            <person name="Morin E."/>
            <person name="Murat C."/>
            <person name="Nagy L.G."/>
            <person name="Nolan M."/>
            <person name="Ohm R.A."/>
            <person name="Patyshakuliyeva A."/>
            <person name="Rokas A."/>
            <person name="Ruiz-Duenas F.J."/>
            <person name="Sabat G."/>
            <person name="Salamov A."/>
            <person name="Samejima M."/>
            <person name="Schmutz J."/>
            <person name="Slot J.C."/>
            <person name="St John F."/>
            <person name="Stenlid J."/>
            <person name="Sun H."/>
            <person name="Sun S."/>
            <person name="Syed K."/>
            <person name="Tsang A."/>
            <person name="Wiebenga A."/>
            <person name="Young D."/>
            <person name="Pisabarro A."/>
            <person name="Eastwood D.C."/>
            <person name="Martin F."/>
            <person name="Cullen D."/>
            <person name="Grigoriev I.V."/>
            <person name="Hibbett D.S."/>
        </authorList>
    </citation>
    <scope>NUCLEOTIDE SEQUENCE [LARGE SCALE GENOMIC DNA]</scope>
    <source>
        <strain evidence="2">RWD-64-598 SS2</strain>
    </source>
</reference>
<organism evidence="1 2">
    <name type="scientific">Coniophora puteana (strain RWD-64-598)</name>
    <name type="common">Brown rot fungus</name>
    <dbReference type="NCBI Taxonomy" id="741705"/>
    <lineage>
        <taxon>Eukaryota</taxon>
        <taxon>Fungi</taxon>
        <taxon>Dikarya</taxon>
        <taxon>Basidiomycota</taxon>
        <taxon>Agaricomycotina</taxon>
        <taxon>Agaricomycetes</taxon>
        <taxon>Agaricomycetidae</taxon>
        <taxon>Boletales</taxon>
        <taxon>Coniophorineae</taxon>
        <taxon>Coniophoraceae</taxon>
        <taxon>Coniophora</taxon>
    </lineage>
</organism>
<gene>
    <name evidence="1" type="ORF">CONPUDRAFT_49054</name>
</gene>
<sequence>MKLIQSFPRRKTAVLTQLRTRRLPLNQHLHRIGKRDDPHCEHCPDLDETVRHYLFSCPRWGRARQALMFSLGRDAFTESHLLNDPNGIKEVMKFVDQTGRFRSTFGSVRRTLYSGT</sequence>
<proteinExistence type="predicted"/>
<protein>
    <recommendedName>
        <fullName evidence="3">Reverse transcriptase zinc-binding domain-containing protein</fullName>
    </recommendedName>
</protein>
<dbReference type="AlphaFoldDB" id="A0A5M3N3D5"/>
<dbReference type="GeneID" id="19207318"/>
<name>A0A5M3N3D5_CONPW</name>